<feature type="transmembrane region" description="Helical" evidence="2">
    <location>
        <begin position="365"/>
        <end position="388"/>
    </location>
</feature>
<dbReference type="AlphaFoldDB" id="A0AAQ3L1A2"/>
<reference evidence="3 4" key="1">
    <citation type="submission" date="2023-10" db="EMBL/GenBank/DDBJ databases">
        <title>Chromosome-scale genome assembly provides insights into flower coloration mechanisms of Canna indica.</title>
        <authorList>
            <person name="Li C."/>
        </authorList>
    </citation>
    <scope>NUCLEOTIDE SEQUENCE [LARGE SCALE GENOMIC DNA]</scope>
    <source>
        <tissue evidence="3">Flower</tissue>
    </source>
</reference>
<name>A0AAQ3L1A2_9LILI</name>
<gene>
    <name evidence="3" type="ORF">Cni_G25103</name>
</gene>
<dbReference type="InterPro" id="IPR021369">
    <property type="entry name" value="DUF2985"/>
</dbReference>
<evidence type="ECO:0000313" key="3">
    <source>
        <dbReference type="EMBL" id="WOL16316.1"/>
    </source>
</evidence>
<accession>A0AAQ3L1A2</accession>
<feature type="transmembrane region" description="Helical" evidence="2">
    <location>
        <begin position="394"/>
        <end position="416"/>
    </location>
</feature>
<keyword evidence="2" id="KW-1133">Transmembrane helix</keyword>
<dbReference type="PANTHER" id="PTHR31045:SF19">
    <property type="entry name" value="OS03G0299800 PROTEIN"/>
    <property type="match status" value="1"/>
</dbReference>
<feature type="transmembrane region" description="Helical" evidence="2">
    <location>
        <begin position="134"/>
        <end position="160"/>
    </location>
</feature>
<evidence type="ECO:0000256" key="2">
    <source>
        <dbReference type="SAM" id="Phobius"/>
    </source>
</evidence>
<dbReference type="EMBL" id="CP136897">
    <property type="protein sequence ID" value="WOL16316.1"/>
    <property type="molecule type" value="Genomic_DNA"/>
</dbReference>
<dbReference type="GO" id="GO:0051762">
    <property type="term" value="P:sesquiterpene biosynthetic process"/>
    <property type="evidence" value="ECO:0007669"/>
    <property type="project" value="TreeGrafter"/>
</dbReference>
<dbReference type="NCBIfam" id="TIGR01571">
    <property type="entry name" value="A_thal_Cys_rich"/>
    <property type="match status" value="1"/>
</dbReference>
<feature type="transmembrane region" description="Helical" evidence="2">
    <location>
        <begin position="264"/>
        <end position="282"/>
    </location>
</feature>
<evidence type="ECO:0000313" key="4">
    <source>
        <dbReference type="Proteomes" id="UP001327560"/>
    </source>
</evidence>
<feature type="region of interest" description="Disordered" evidence="1">
    <location>
        <begin position="513"/>
        <end position="552"/>
    </location>
</feature>
<feature type="compositionally biased region" description="Polar residues" evidence="1">
    <location>
        <begin position="527"/>
        <end position="536"/>
    </location>
</feature>
<feature type="compositionally biased region" description="Polar residues" evidence="1">
    <location>
        <begin position="292"/>
        <end position="309"/>
    </location>
</feature>
<sequence>MNTTENDEYKNGIQEDQEEDVPVTKKRLMDYIPICIPTVEQGLIIQSHREKRFLDFLRAHPRKDWFLRFGFVGRLSPFSFLRKDGNSSDTPSLPDQSLGGRRHRFRVPFVRKINWSALIKYCKNWIKNPVNVALIIWLIFVAAGLLMLLLVMTGILNHAIPSSTRRKKWTEVINQILNALFTIMCIYQHPKLFHHLVLLLRWKLPDRVEVRAAYCKDGTHRARERAHIMLVVFLLHITCFSQYVLCGLYWGYTRKTRPDWAENLCIGLGIAAPVIAGLYTVYSPLGRKKSEPQSNEESQNPSATSTAQEDQTELKFYNRRVVVTSPQWIGGVFDCWDDRAVCCASFFCTFCVFGWNMERLGFGNMYVHIITFILLIVAPLLVFSVSALNVDDDTIRYIVGIVGIVLCVFGLLYGGFWRIQMRKRFKLPPNPFCCGYPSVTDCVQWLLCWSCALAQEVRTGNFYDIEDDSLCREDGQPVLLPLPREGGSGFMVTSNGSMFPLRSYSCPAKVDPASLEDHADDDDPVRFTSSMRSSTVHAMRPPLPELMQSEDA</sequence>
<organism evidence="3 4">
    <name type="scientific">Canna indica</name>
    <name type="common">Indian-shot</name>
    <dbReference type="NCBI Taxonomy" id="4628"/>
    <lineage>
        <taxon>Eukaryota</taxon>
        <taxon>Viridiplantae</taxon>
        <taxon>Streptophyta</taxon>
        <taxon>Embryophyta</taxon>
        <taxon>Tracheophyta</taxon>
        <taxon>Spermatophyta</taxon>
        <taxon>Magnoliopsida</taxon>
        <taxon>Liliopsida</taxon>
        <taxon>Zingiberales</taxon>
        <taxon>Cannaceae</taxon>
        <taxon>Canna</taxon>
    </lineage>
</organism>
<evidence type="ECO:0008006" key="5">
    <source>
        <dbReference type="Google" id="ProtNLM"/>
    </source>
</evidence>
<evidence type="ECO:0000256" key="1">
    <source>
        <dbReference type="SAM" id="MobiDB-lite"/>
    </source>
</evidence>
<dbReference type="Proteomes" id="UP001327560">
    <property type="component" value="Chromosome 8"/>
</dbReference>
<protein>
    <recommendedName>
        <fullName evidence="5">PLAC8 family protein</fullName>
    </recommendedName>
</protein>
<keyword evidence="4" id="KW-1185">Reference proteome</keyword>
<dbReference type="PANTHER" id="PTHR31045">
    <property type="entry name" value="PLAC8 FAMILY PROTEIN-RELATED"/>
    <property type="match status" value="1"/>
</dbReference>
<dbReference type="GO" id="GO:0009975">
    <property type="term" value="F:cyclase activity"/>
    <property type="evidence" value="ECO:0007669"/>
    <property type="project" value="TreeGrafter"/>
</dbReference>
<dbReference type="Pfam" id="PF11204">
    <property type="entry name" value="DUF2985"/>
    <property type="match status" value="1"/>
</dbReference>
<keyword evidence="2" id="KW-0812">Transmembrane</keyword>
<keyword evidence="2" id="KW-0472">Membrane</keyword>
<proteinExistence type="predicted"/>
<feature type="region of interest" description="Disordered" evidence="1">
    <location>
        <begin position="289"/>
        <end position="311"/>
    </location>
</feature>
<dbReference type="InterPro" id="IPR006461">
    <property type="entry name" value="PLAC_motif_containing"/>
</dbReference>
<dbReference type="Pfam" id="PF04749">
    <property type="entry name" value="PLAC8"/>
    <property type="match status" value="1"/>
</dbReference>
<feature type="transmembrane region" description="Helical" evidence="2">
    <location>
        <begin position="228"/>
        <end position="252"/>
    </location>
</feature>